<gene>
    <name evidence="2" type="ORF">GYMLUDRAFT_265701</name>
</gene>
<dbReference type="HOGENOM" id="CLU_004050_1_0_1"/>
<dbReference type="EMBL" id="KN834857">
    <property type="protein sequence ID" value="KIK51722.1"/>
    <property type="molecule type" value="Genomic_DNA"/>
</dbReference>
<keyword evidence="3" id="KW-1185">Reference proteome</keyword>
<organism evidence="2 3">
    <name type="scientific">Collybiopsis luxurians FD-317 M1</name>
    <dbReference type="NCBI Taxonomy" id="944289"/>
    <lineage>
        <taxon>Eukaryota</taxon>
        <taxon>Fungi</taxon>
        <taxon>Dikarya</taxon>
        <taxon>Basidiomycota</taxon>
        <taxon>Agaricomycotina</taxon>
        <taxon>Agaricomycetes</taxon>
        <taxon>Agaricomycetidae</taxon>
        <taxon>Agaricales</taxon>
        <taxon>Marasmiineae</taxon>
        <taxon>Omphalotaceae</taxon>
        <taxon>Collybiopsis</taxon>
        <taxon>Collybiopsis luxurians</taxon>
    </lineage>
</organism>
<evidence type="ECO:0000313" key="3">
    <source>
        <dbReference type="Proteomes" id="UP000053593"/>
    </source>
</evidence>
<reference evidence="2 3" key="1">
    <citation type="submission" date="2014-04" db="EMBL/GenBank/DDBJ databases">
        <title>Evolutionary Origins and Diversification of the Mycorrhizal Mutualists.</title>
        <authorList>
            <consortium name="DOE Joint Genome Institute"/>
            <consortium name="Mycorrhizal Genomics Consortium"/>
            <person name="Kohler A."/>
            <person name="Kuo A."/>
            <person name="Nagy L.G."/>
            <person name="Floudas D."/>
            <person name="Copeland A."/>
            <person name="Barry K.W."/>
            <person name="Cichocki N."/>
            <person name="Veneault-Fourrey C."/>
            <person name="LaButti K."/>
            <person name="Lindquist E.A."/>
            <person name="Lipzen A."/>
            <person name="Lundell T."/>
            <person name="Morin E."/>
            <person name="Murat C."/>
            <person name="Riley R."/>
            <person name="Ohm R."/>
            <person name="Sun H."/>
            <person name="Tunlid A."/>
            <person name="Henrissat B."/>
            <person name="Grigoriev I.V."/>
            <person name="Hibbett D.S."/>
            <person name="Martin F."/>
        </authorList>
    </citation>
    <scope>NUCLEOTIDE SEQUENCE [LARGE SCALE GENOMIC DNA]</scope>
    <source>
        <strain evidence="2 3">FD-317 M1</strain>
    </source>
</reference>
<accession>A0A0D0C1Q1</accession>
<sequence>MPTSEALVDTGNSLQPSANLNDKQVKQSKVSDWFRETVESSQSKISNTQSKVSNGQPAAPGSVYAVQRLQAEVDRSNRQSELLLSQLEVLQNVHSFATIAVLAFKVAIKLEHARRENDKRVLAVRISMNEMFAVMLLMKGIPVDKKDRNGKSIQAHLGGHINTIAEDIKGYSAMCDTFQSKQTIVKSFRSPEWDGNFKFFITLFKAHRENIYREIMLYMDINMKPKEDTLTDISRSFQTADDSLPLILLLEQLRSPEECESRRFVESRGGPKEILKNDELMQELIRRSGEPESNTSLPKGQTNLIQDIKREIQKTVADLISKNREPFFAKFDALLEQLRDNVDTSVLKESDWSIGRLVDDPHERIIDPELSQIWKDMGWKSTVKARSMAMGLREYYSERRKDIQSRDRQLMESISAIVHSTDDSEAHQVQEIKDIMDSTDHMKGKPTPSYTKDDWALDYITIPRIQTLLEALDDDSSTLISVAEANSFTTARPADWSLAKWLAFWTACFPLTLKYYYNRIQILLYQIEDLVQQTLQVNSQSVKVFVSGPAITLLTDRLLAGVREAVNDIYDDHEVFQRFEDYVESQEERMRHILQTLKYRIDAENSLRLVIGSGGLDKHIMALLYLLFVRVYQVLQLATTTAINPKEVDNIMESFEVIHKAIYSRVESFKAVCQLQNLNLKEQLRRISNGIFYYTKFPEDLLESTYWTAMYGDGGHVDTFEDVGHVMPVLEISNPSFADIDAIQAVPSGELFHPAIDDWLDVEAYMESDDSVSPVLLLTDSLAGSRPSWCGFYSYSFEYGGAFTTKYPAGVINLPVPELDGYISGSGSDSYGEFSIKGQVNGESITFNKSYTSGQVITWRYEGRMNSERNQISGEWGSCDTVLDDFTEHLEQNEIHGDFQLDIAPLGIHKLVNVDAGSVTSNSARERWHLAVKSVITLLRIKKGKFTGWPYLQNRSRIRRRFLELFPRLHELDSPLLWRAGNPLTDGEMEEFLTLISCCSRQDFRFYRSLSACLKRREIVHWGRVCELADQTSTITDTRFICLDCLRFHPVSGVASETIDLCTECIDKAVDRGEDNMHHIPSHDMLQLRYCCSARRESSSLLRAAVEIAKQLRTEDAKVSDPSKCYKCQSTLKRPYWYCLTCPDKKRICMTCKDRIDSIYSPVDDLKLVRTNTHDPGGMRTEDSPGHVMAHIPETHDGETMIHTLMMDMTSSLVSGDIFPDEEDGERKDESSGNEPAGGKEDNGEVEDMLEEANGSTGSQDRDEVPESGEVGSSREHNTETKQQSPGHDYRHTLLLCRNLGESSLKKSLDKASVDEQLEDIREQLRAVKSMESRILERLDHIMGGSLGPAALENATADPM</sequence>
<evidence type="ECO:0000313" key="2">
    <source>
        <dbReference type="EMBL" id="KIK51722.1"/>
    </source>
</evidence>
<feature type="region of interest" description="Disordered" evidence="1">
    <location>
        <begin position="1215"/>
        <end position="1290"/>
    </location>
</feature>
<dbReference type="OrthoDB" id="2122982at2759"/>
<feature type="compositionally biased region" description="Polar residues" evidence="1">
    <location>
        <begin position="10"/>
        <end position="26"/>
    </location>
</feature>
<feature type="region of interest" description="Disordered" evidence="1">
    <location>
        <begin position="1"/>
        <end position="26"/>
    </location>
</feature>
<name>A0A0D0C1Q1_9AGAR</name>
<protein>
    <submittedName>
        <fullName evidence="2">Uncharacterized protein</fullName>
    </submittedName>
</protein>
<proteinExistence type="predicted"/>
<dbReference type="Proteomes" id="UP000053593">
    <property type="component" value="Unassembled WGS sequence"/>
</dbReference>
<evidence type="ECO:0000256" key="1">
    <source>
        <dbReference type="SAM" id="MobiDB-lite"/>
    </source>
</evidence>